<keyword evidence="5" id="KW-0812">Transmembrane</keyword>
<protein>
    <submittedName>
        <fullName evidence="7">GHKL domain-containing protein</fullName>
    </submittedName>
</protein>
<evidence type="ECO:0000256" key="2">
    <source>
        <dbReference type="ARBA" id="ARBA00022679"/>
    </source>
</evidence>
<gene>
    <name evidence="7" type="ORF">LKD37_07665</name>
</gene>
<dbReference type="CDD" id="cd16935">
    <property type="entry name" value="HATPase_AgrC-ComD-like"/>
    <property type="match status" value="1"/>
</dbReference>
<keyword evidence="8" id="KW-1185">Reference proteome</keyword>
<dbReference type="Gene3D" id="3.30.565.10">
    <property type="entry name" value="Histidine kinase-like ATPase, C-terminal domain"/>
    <property type="match status" value="1"/>
</dbReference>
<feature type="transmembrane region" description="Helical" evidence="5">
    <location>
        <begin position="6"/>
        <end position="22"/>
    </location>
</feature>
<feature type="transmembrane region" description="Helical" evidence="5">
    <location>
        <begin position="57"/>
        <end position="76"/>
    </location>
</feature>
<keyword evidence="5" id="KW-1133">Transmembrane helix</keyword>
<dbReference type="AlphaFoldDB" id="A0AAE3AB76"/>
<feature type="transmembrane region" description="Helical" evidence="5">
    <location>
        <begin position="83"/>
        <end position="105"/>
    </location>
</feature>
<dbReference type="RefSeq" id="WP_302928672.1">
    <property type="nucleotide sequence ID" value="NZ_JAJEPW010000018.1"/>
</dbReference>
<comment type="caution">
    <text evidence="7">The sequence shown here is derived from an EMBL/GenBank/DDBJ whole genome shotgun (WGS) entry which is preliminary data.</text>
</comment>
<evidence type="ECO:0000313" key="8">
    <source>
        <dbReference type="Proteomes" id="UP001199319"/>
    </source>
</evidence>
<dbReference type="SUPFAM" id="SSF55874">
    <property type="entry name" value="ATPase domain of HSP90 chaperone/DNA topoisomerase II/histidine kinase"/>
    <property type="match status" value="1"/>
</dbReference>
<dbReference type="GO" id="GO:0000155">
    <property type="term" value="F:phosphorelay sensor kinase activity"/>
    <property type="evidence" value="ECO:0007669"/>
    <property type="project" value="InterPro"/>
</dbReference>
<name>A0AAE3AB76_9FIRM</name>
<evidence type="ECO:0000256" key="5">
    <source>
        <dbReference type="SAM" id="Phobius"/>
    </source>
</evidence>
<keyword evidence="1" id="KW-0597">Phosphoprotein</keyword>
<feature type="transmembrane region" description="Helical" evidence="5">
    <location>
        <begin position="125"/>
        <end position="145"/>
    </location>
</feature>
<keyword evidence="3" id="KW-0418">Kinase</keyword>
<dbReference type="InterPro" id="IPR016120">
    <property type="entry name" value="Sig_transdc_His_kin_SpoOB"/>
</dbReference>
<feature type="coiled-coil region" evidence="4">
    <location>
        <begin position="214"/>
        <end position="245"/>
    </location>
</feature>
<sequence length="434" mass="48644">MSTTVSMIYNICLLAVWVLFLWKNLTPRFSFRITMLICAAVVPAVALGVNYGLNRLSVLRLISIPLLFLILGLTLYRSPIPLTAFVALLPEATLLMMEMMLSVIFPMLFGLNGEVDYWHSAAAEPMALLTVSVYAGVLALATRALSRNGRPLTLTQWLIFTVFPLQQSVCLITMFRLYTQFPEAVNWPRMSVLILLFAVSDVALFCLIGQTARKAELETANRLLNDQLDNQLKHYSALVDQYEDNRRIRHDIAHHMHTIQLLLESGRRQEATAYAGELMRQQEHSSQLGQCENPLVDAFLFSRIREARQAGIPVEASVVLPRRLPIANVDLVILFGNLMDNAVEACGQVASPFIRLEAGLRKDYLVVTETNPAPADDTRKERRIPQLERGIGLHILTDLAGRYHGSCTQEVRDGQFTVSIALQLPENQGETEEA</sequence>
<evidence type="ECO:0000259" key="6">
    <source>
        <dbReference type="Pfam" id="PF14501"/>
    </source>
</evidence>
<proteinExistence type="predicted"/>
<dbReference type="InterPro" id="IPR032834">
    <property type="entry name" value="NatK-like_C"/>
</dbReference>
<organism evidence="7 8">
    <name type="scientific">Brotocaccenecus cirricatena</name>
    <dbReference type="NCBI Taxonomy" id="3064195"/>
    <lineage>
        <taxon>Bacteria</taxon>
        <taxon>Bacillati</taxon>
        <taxon>Bacillota</taxon>
        <taxon>Clostridia</taxon>
        <taxon>Eubacteriales</taxon>
        <taxon>Oscillospiraceae</taxon>
        <taxon>Brotocaccenecus</taxon>
    </lineage>
</organism>
<dbReference type="Pfam" id="PF14501">
    <property type="entry name" value="HATPase_c_5"/>
    <property type="match status" value="1"/>
</dbReference>
<feature type="domain" description="Sensor histidine kinase NatK-like C-terminal" evidence="6">
    <location>
        <begin position="329"/>
        <end position="423"/>
    </location>
</feature>
<feature type="transmembrane region" description="Helical" evidence="5">
    <location>
        <begin position="157"/>
        <end position="178"/>
    </location>
</feature>
<keyword evidence="5" id="KW-0472">Membrane</keyword>
<feature type="transmembrane region" description="Helical" evidence="5">
    <location>
        <begin position="190"/>
        <end position="208"/>
    </location>
</feature>
<keyword evidence="4" id="KW-0175">Coiled coil</keyword>
<evidence type="ECO:0000313" key="7">
    <source>
        <dbReference type="EMBL" id="MCC2129391.1"/>
    </source>
</evidence>
<keyword evidence="2" id="KW-0808">Transferase</keyword>
<dbReference type="PANTHER" id="PTHR40448">
    <property type="entry name" value="TWO-COMPONENT SENSOR HISTIDINE KINASE"/>
    <property type="match status" value="1"/>
</dbReference>
<evidence type="ECO:0000256" key="1">
    <source>
        <dbReference type="ARBA" id="ARBA00022553"/>
    </source>
</evidence>
<dbReference type="Proteomes" id="UP001199319">
    <property type="component" value="Unassembled WGS sequence"/>
</dbReference>
<reference evidence="7" key="1">
    <citation type="submission" date="2021-10" db="EMBL/GenBank/DDBJ databases">
        <title>Anaerobic single-cell dispensing facilitates the cultivation of human gut bacteria.</title>
        <authorList>
            <person name="Afrizal A."/>
        </authorList>
    </citation>
    <scope>NUCLEOTIDE SEQUENCE</scope>
    <source>
        <strain evidence="7">CLA-AA-H272</strain>
    </source>
</reference>
<feature type="transmembrane region" description="Helical" evidence="5">
    <location>
        <begin position="29"/>
        <end position="51"/>
    </location>
</feature>
<dbReference type="SUPFAM" id="SSF55890">
    <property type="entry name" value="Sporulation response regulatory protein Spo0B"/>
    <property type="match status" value="1"/>
</dbReference>
<evidence type="ECO:0000256" key="4">
    <source>
        <dbReference type="SAM" id="Coils"/>
    </source>
</evidence>
<dbReference type="InterPro" id="IPR036890">
    <property type="entry name" value="HATPase_C_sf"/>
</dbReference>
<dbReference type="PANTHER" id="PTHR40448:SF1">
    <property type="entry name" value="TWO-COMPONENT SENSOR HISTIDINE KINASE"/>
    <property type="match status" value="1"/>
</dbReference>
<evidence type="ECO:0000256" key="3">
    <source>
        <dbReference type="ARBA" id="ARBA00022777"/>
    </source>
</evidence>
<accession>A0AAE3AB76</accession>
<dbReference type="GO" id="GO:0042802">
    <property type="term" value="F:identical protein binding"/>
    <property type="evidence" value="ECO:0007669"/>
    <property type="project" value="TreeGrafter"/>
</dbReference>
<dbReference type="EMBL" id="JAJEPW010000018">
    <property type="protein sequence ID" value="MCC2129391.1"/>
    <property type="molecule type" value="Genomic_DNA"/>
</dbReference>